<protein>
    <submittedName>
        <fullName evidence="1">EthD family reductase</fullName>
    </submittedName>
</protein>
<dbReference type="RefSeq" id="WP_338889051.1">
    <property type="nucleotide sequence ID" value="NZ_CP147846.1"/>
</dbReference>
<accession>A0ABZ2PLC7</accession>
<gene>
    <name evidence="1" type="ORF">WDS16_26455</name>
</gene>
<name>A0ABZ2PLC7_9NOCA</name>
<dbReference type="InterPro" id="IPR011008">
    <property type="entry name" value="Dimeric_a/b-barrel"/>
</dbReference>
<evidence type="ECO:0000313" key="2">
    <source>
        <dbReference type="Proteomes" id="UP001432000"/>
    </source>
</evidence>
<organism evidence="1 2">
    <name type="scientific">Rhodococcus sovatensis</name>
    <dbReference type="NCBI Taxonomy" id="1805840"/>
    <lineage>
        <taxon>Bacteria</taxon>
        <taxon>Bacillati</taxon>
        <taxon>Actinomycetota</taxon>
        <taxon>Actinomycetes</taxon>
        <taxon>Mycobacteriales</taxon>
        <taxon>Nocardiaceae</taxon>
        <taxon>Rhodococcus</taxon>
    </lineage>
</organism>
<keyword evidence="2" id="KW-1185">Reference proteome</keyword>
<dbReference type="Proteomes" id="UP001432000">
    <property type="component" value="Chromosome"/>
</dbReference>
<dbReference type="SUPFAM" id="SSF54909">
    <property type="entry name" value="Dimeric alpha+beta barrel"/>
    <property type="match status" value="1"/>
</dbReference>
<evidence type="ECO:0000313" key="1">
    <source>
        <dbReference type="EMBL" id="WXG68683.1"/>
    </source>
</evidence>
<dbReference type="NCBIfam" id="TIGR02118">
    <property type="entry name" value="EthD family reductase"/>
    <property type="match status" value="1"/>
</dbReference>
<proteinExistence type="predicted"/>
<reference evidence="1 2" key="1">
    <citation type="submission" date="2024-03" db="EMBL/GenBank/DDBJ databases">
        <title>Natural products discovery in diverse microorganisms through a two-stage MS feature dereplication strategy.</title>
        <authorList>
            <person name="Zhang R."/>
        </authorList>
    </citation>
    <scope>NUCLEOTIDE SEQUENCE [LARGE SCALE GENOMIC DNA]</scope>
    <source>
        <strain evidence="1 2">18930</strain>
    </source>
</reference>
<sequence>MFRLSICYHEPADKSAFDLHYADVHVPIVRTIPGLLGLTAGHSPAVTRLRTT</sequence>
<dbReference type="InterPro" id="IPR009799">
    <property type="entry name" value="EthD_dom"/>
</dbReference>
<dbReference type="Gene3D" id="3.30.70.100">
    <property type="match status" value="1"/>
</dbReference>
<dbReference type="EMBL" id="CP147846">
    <property type="protein sequence ID" value="WXG68683.1"/>
    <property type="molecule type" value="Genomic_DNA"/>
</dbReference>